<name>A0A815RYG3_9BILA</name>
<reference evidence="2" key="1">
    <citation type="submission" date="2021-02" db="EMBL/GenBank/DDBJ databases">
        <authorList>
            <person name="Nowell W R."/>
        </authorList>
    </citation>
    <scope>NUCLEOTIDE SEQUENCE</scope>
</reference>
<evidence type="ECO:0000256" key="1">
    <source>
        <dbReference type="SAM" id="MobiDB-lite"/>
    </source>
</evidence>
<evidence type="ECO:0000313" key="2">
    <source>
        <dbReference type="EMBL" id="CAF1483100.1"/>
    </source>
</evidence>
<organism evidence="2 3">
    <name type="scientific">Rotaria magnacalcarata</name>
    <dbReference type="NCBI Taxonomy" id="392030"/>
    <lineage>
        <taxon>Eukaryota</taxon>
        <taxon>Metazoa</taxon>
        <taxon>Spiralia</taxon>
        <taxon>Gnathifera</taxon>
        <taxon>Rotifera</taxon>
        <taxon>Eurotatoria</taxon>
        <taxon>Bdelloidea</taxon>
        <taxon>Philodinida</taxon>
        <taxon>Philodinidae</taxon>
        <taxon>Rotaria</taxon>
    </lineage>
</organism>
<protein>
    <submittedName>
        <fullName evidence="2">Uncharacterized protein</fullName>
    </submittedName>
</protein>
<feature type="region of interest" description="Disordered" evidence="1">
    <location>
        <begin position="65"/>
        <end position="90"/>
    </location>
</feature>
<dbReference type="AlphaFoldDB" id="A0A815RYG3"/>
<proteinExistence type="predicted"/>
<accession>A0A815RYG3</accession>
<evidence type="ECO:0000313" key="3">
    <source>
        <dbReference type="Proteomes" id="UP000663855"/>
    </source>
</evidence>
<comment type="caution">
    <text evidence="2">The sequence shown here is derived from an EMBL/GenBank/DDBJ whole genome shotgun (WGS) entry which is preliminary data.</text>
</comment>
<sequence length="133" mass="15014">MGILTGRDEGLKLIPLADFAFIGPLTDYAKGMSTRSLPPTNHYTLEFEKFDQIRGATIEHDEPHFHYMQTGSGGQVTDPKTHRLVPAPEPKRPRIGQLYLALLDEPQQIKQLVEIVEEDIESLREKGAEPKNH</sequence>
<gene>
    <name evidence="2" type="ORF">CJN711_LOCUS26278</name>
</gene>
<dbReference type="Proteomes" id="UP000663855">
    <property type="component" value="Unassembled WGS sequence"/>
</dbReference>
<dbReference type="EMBL" id="CAJNOV010012365">
    <property type="protein sequence ID" value="CAF1483100.1"/>
    <property type="molecule type" value="Genomic_DNA"/>
</dbReference>